<dbReference type="Proteomes" id="UP001172386">
    <property type="component" value="Unassembled WGS sequence"/>
</dbReference>
<proteinExistence type="predicted"/>
<organism evidence="1 2">
    <name type="scientific">Neophaeococcomyces mojaviensis</name>
    <dbReference type="NCBI Taxonomy" id="3383035"/>
    <lineage>
        <taxon>Eukaryota</taxon>
        <taxon>Fungi</taxon>
        <taxon>Dikarya</taxon>
        <taxon>Ascomycota</taxon>
        <taxon>Pezizomycotina</taxon>
        <taxon>Eurotiomycetes</taxon>
        <taxon>Chaetothyriomycetidae</taxon>
        <taxon>Chaetothyriales</taxon>
        <taxon>Chaetothyriales incertae sedis</taxon>
        <taxon>Neophaeococcomyces</taxon>
    </lineage>
</organism>
<name>A0ACC3A613_9EURO</name>
<gene>
    <name evidence="1" type="ORF">H2198_005384</name>
</gene>
<dbReference type="EMBL" id="JAPDRQ010000088">
    <property type="protein sequence ID" value="KAJ9655847.1"/>
    <property type="molecule type" value="Genomic_DNA"/>
</dbReference>
<evidence type="ECO:0000313" key="1">
    <source>
        <dbReference type="EMBL" id="KAJ9655847.1"/>
    </source>
</evidence>
<keyword evidence="2" id="KW-1185">Reference proteome</keyword>
<reference evidence="1" key="1">
    <citation type="submission" date="2022-10" db="EMBL/GenBank/DDBJ databases">
        <title>Culturing micro-colonial fungi from biological soil crusts in the Mojave desert and describing Neophaeococcomyces mojavensis, and introducing the new genera and species Taxawa tesnikishii.</title>
        <authorList>
            <person name="Kurbessoian T."/>
            <person name="Stajich J.E."/>
        </authorList>
    </citation>
    <scope>NUCLEOTIDE SEQUENCE</scope>
    <source>
        <strain evidence="1">JES_112</strain>
    </source>
</reference>
<protein>
    <submittedName>
        <fullName evidence="1">Uncharacterized protein</fullName>
    </submittedName>
</protein>
<evidence type="ECO:0000313" key="2">
    <source>
        <dbReference type="Proteomes" id="UP001172386"/>
    </source>
</evidence>
<comment type="caution">
    <text evidence="1">The sequence shown here is derived from an EMBL/GenBank/DDBJ whole genome shotgun (WGS) entry which is preliminary data.</text>
</comment>
<accession>A0ACC3A613</accession>
<sequence length="322" mass="35296">MTTITSPRTSSPAPSSTGTPRITSPSPSSSARGSLDLSRPPQPGANPANPSQRRNRAALRDFYNLKSKPQNASNPATGSLQRTASITSTHSDASIATTTTNATLVNEAATTSALTAQLDSPDFKADEWIKTLLETSSLREILKTEATLVSEIRNLDGERKALVYDNYSKLIKAVATIGEMQRSINGPATTDAMKVMSVQVLGGDVGVKGGLEGVEELESKMESLRATVRELASGQHGDQKAKDEKKRRRDERDAQKKRKEIVKWVLDAPERLKALVDEGKKNEAEKTWTTVKKYLDRWKNVKGISEVRRACEEVYGDRLDER</sequence>